<dbReference type="GO" id="GO:0034080">
    <property type="term" value="P:CENP-A containing chromatin assembly"/>
    <property type="evidence" value="ECO:0007669"/>
    <property type="project" value="TreeGrafter"/>
</dbReference>
<feature type="compositionally biased region" description="Basic and acidic residues" evidence="11">
    <location>
        <begin position="32"/>
        <end position="70"/>
    </location>
</feature>
<dbReference type="EMBL" id="HG001735">
    <property type="protein sequence ID" value="CDF35551.1"/>
    <property type="molecule type" value="Genomic_DNA"/>
</dbReference>
<dbReference type="Pfam" id="PF03226">
    <property type="entry name" value="Yippee-Mis18"/>
    <property type="match status" value="1"/>
</dbReference>
<keyword evidence="3" id="KW-0158">Chromosome</keyword>
<evidence type="ECO:0000256" key="7">
    <source>
        <dbReference type="ARBA" id="ARBA00022833"/>
    </source>
</evidence>
<dbReference type="RefSeq" id="XP_005715370.1">
    <property type="nucleotide sequence ID" value="XM_005715313.1"/>
</dbReference>
<feature type="region of interest" description="Disordered" evidence="11">
    <location>
        <begin position="317"/>
        <end position="390"/>
    </location>
</feature>
<evidence type="ECO:0000313" key="13">
    <source>
        <dbReference type="EMBL" id="CDF35551.1"/>
    </source>
</evidence>
<evidence type="ECO:0000256" key="10">
    <source>
        <dbReference type="ARBA" id="ARBA00023328"/>
    </source>
</evidence>
<keyword evidence="8" id="KW-0539">Nucleus</keyword>
<feature type="region of interest" description="Disordered" evidence="11">
    <location>
        <begin position="189"/>
        <end position="209"/>
    </location>
</feature>
<dbReference type="InterPro" id="IPR034752">
    <property type="entry name" value="Mis18"/>
</dbReference>
<dbReference type="PROSITE" id="PS51793">
    <property type="entry name" value="MIS18"/>
    <property type="match status" value="1"/>
</dbReference>
<dbReference type="Proteomes" id="UP000012073">
    <property type="component" value="Unassembled WGS sequence"/>
</dbReference>
<dbReference type="GO" id="GO:0051301">
    <property type="term" value="P:cell division"/>
    <property type="evidence" value="ECO:0007669"/>
    <property type="project" value="UniProtKB-KW"/>
</dbReference>
<dbReference type="GeneID" id="17323087"/>
<keyword evidence="7" id="KW-0862">Zinc</keyword>
<feature type="compositionally biased region" description="Basic residues" evidence="11">
    <location>
        <begin position="1"/>
        <end position="11"/>
    </location>
</feature>
<evidence type="ECO:0000256" key="4">
    <source>
        <dbReference type="ARBA" id="ARBA00022618"/>
    </source>
</evidence>
<dbReference type="STRING" id="2769.R7QDN6"/>
<dbReference type="GO" id="GO:0000785">
    <property type="term" value="C:chromatin"/>
    <property type="evidence" value="ECO:0007669"/>
    <property type="project" value="TreeGrafter"/>
</dbReference>
<keyword evidence="5" id="KW-0479">Metal-binding</keyword>
<dbReference type="GO" id="GO:0000775">
    <property type="term" value="C:chromosome, centromeric region"/>
    <property type="evidence" value="ECO:0007669"/>
    <property type="project" value="UniProtKB-SubCell"/>
</dbReference>
<keyword evidence="6" id="KW-0498">Mitosis</keyword>
<dbReference type="InterPro" id="IPR004910">
    <property type="entry name" value="Yippee/Mis18/Cereblon"/>
</dbReference>
<feature type="domain" description="Mis18" evidence="12">
    <location>
        <begin position="81"/>
        <end position="178"/>
    </location>
</feature>
<evidence type="ECO:0000256" key="8">
    <source>
        <dbReference type="ARBA" id="ARBA00023242"/>
    </source>
</evidence>
<dbReference type="OrthoDB" id="74210at2759"/>
<dbReference type="GO" id="GO:0005634">
    <property type="term" value="C:nucleus"/>
    <property type="evidence" value="ECO:0007669"/>
    <property type="project" value="UniProtKB-SubCell"/>
</dbReference>
<keyword evidence="4" id="KW-0132">Cell division</keyword>
<dbReference type="GO" id="GO:0007059">
    <property type="term" value="P:chromosome segregation"/>
    <property type="evidence" value="ECO:0007669"/>
    <property type="project" value="TreeGrafter"/>
</dbReference>
<organism evidence="13 14">
    <name type="scientific">Chondrus crispus</name>
    <name type="common">Carrageen Irish moss</name>
    <name type="synonym">Polymorpha crispa</name>
    <dbReference type="NCBI Taxonomy" id="2769"/>
    <lineage>
        <taxon>Eukaryota</taxon>
        <taxon>Rhodophyta</taxon>
        <taxon>Florideophyceae</taxon>
        <taxon>Rhodymeniophycidae</taxon>
        <taxon>Gigartinales</taxon>
        <taxon>Gigartinaceae</taxon>
        <taxon>Chondrus</taxon>
    </lineage>
</organism>
<evidence type="ECO:0000256" key="2">
    <source>
        <dbReference type="ARBA" id="ARBA00004584"/>
    </source>
</evidence>
<sequence>MPRSRHRRVKPATRTTGAETTEAGDAVVTSPDPRDDKVLPSAFEKPDTPDKSIKISKEKDVANSEEHSDLPEEDDDGLSNDVIFQCSSCRSVVGDTLSEYEAHLESKTISLKAARSVVIEGKMKMSSTGFDAGCTYRPIRCSECQHHLGRVYGSTTPALDSRRCTYTFDTTTLVSYQLGTCLTIDGGRMEPGNRHGTGNGRDSQSGEAGKMSVTTEAYDALHAHVGSLTELVNKLSASFDDNCLEVKTLTDANNNTIADLKTGIENAQNMMLLWEERFRRLAACEQRLEQLSVTGHRMSNYEGRMARVENALGGYASPSKQHIHRTPSRLKISPSIRKPTASPARMAMRTTVSPARPAMRAAPSPARGPMRRADSSPAVTANVHLPKRRR</sequence>
<dbReference type="GO" id="GO:0046872">
    <property type="term" value="F:metal ion binding"/>
    <property type="evidence" value="ECO:0007669"/>
    <property type="project" value="UniProtKB-KW"/>
</dbReference>
<dbReference type="PANTHER" id="PTHR16431">
    <property type="entry name" value="NEUROGENIC PROTEIN MASTERMIND"/>
    <property type="match status" value="1"/>
</dbReference>
<evidence type="ECO:0000256" key="3">
    <source>
        <dbReference type="ARBA" id="ARBA00022454"/>
    </source>
</evidence>
<keyword evidence="14" id="KW-1185">Reference proteome</keyword>
<dbReference type="Gramene" id="CDF35551">
    <property type="protein sequence ID" value="CDF35551"/>
    <property type="gene ID" value="CHC_T00004081001"/>
</dbReference>
<comment type="subcellular location">
    <subcellularLocation>
        <location evidence="2">Chromosome</location>
        <location evidence="2">Centromere</location>
    </subcellularLocation>
    <subcellularLocation>
        <location evidence="1">Nucleus</location>
    </subcellularLocation>
</comment>
<evidence type="ECO:0000259" key="12">
    <source>
        <dbReference type="PROSITE" id="PS51793"/>
    </source>
</evidence>
<evidence type="ECO:0000313" key="14">
    <source>
        <dbReference type="Proteomes" id="UP000012073"/>
    </source>
</evidence>
<dbReference type="PANTHER" id="PTHR16431:SF1">
    <property type="entry name" value="NEUROGENIC PROTEIN MASTERMIND"/>
    <property type="match status" value="1"/>
</dbReference>
<feature type="region of interest" description="Disordered" evidence="11">
    <location>
        <begin position="1"/>
        <end position="78"/>
    </location>
</feature>
<keyword evidence="9" id="KW-0131">Cell cycle</keyword>
<evidence type="ECO:0000256" key="1">
    <source>
        <dbReference type="ARBA" id="ARBA00004123"/>
    </source>
</evidence>
<feature type="compositionally biased region" description="Low complexity" evidence="11">
    <location>
        <begin position="353"/>
        <end position="368"/>
    </location>
</feature>
<evidence type="ECO:0000256" key="9">
    <source>
        <dbReference type="ARBA" id="ARBA00023306"/>
    </source>
</evidence>
<accession>R7QDN6</accession>
<evidence type="ECO:0000256" key="6">
    <source>
        <dbReference type="ARBA" id="ARBA00022776"/>
    </source>
</evidence>
<evidence type="ECO:0000256" key="5">
    <source>
        <dbReference type="ARBA" id="ARBA00022723"/>
    </source>
</evidence>
<name>R7QDN6_CHOCR</name>
<keyword evidence="10" id="KW-0137">Centromere</keyword>
<reference evidence="14" key="1">
    <citation type="journal article" date="2013" name="Proc. Natl. Acad. Sci. U.S.A.">
        <title>Genome structure and metabolic features in the red seaweed Chondrus crispus shed light on evolution of the Archaeplastida.</title>
        <authorList>
            <person name="Collen J."/>
            <person name="Porcel B."/>
            <person name="Carre W."/>
            <person name="Ball S.G."/>
            <person name="Chaparro C."/>
            <person name="Tonon T."/>
            <person name="Barbeyron T."/>
            <person name="Michel G."/>
            <person name="Noel B."/>
            <person name="Valentin K."/>
            <person name="Elias M."/>
            <person name="Artiguenave F."/>
            <person name="Arun A."/>
            <person name="Aury J.M."/>
            <person name="Barbosa-Neto J.F."/>
            <person name="Bothwell J.H."/>
            <person name="Bouget F.Y."/>
            <person name="Brillet L."/>
            <person name="Cabello-Hurtado F."/>
            <person name="Capella-Gutierrez S."/>
            <person name="Charrier B."/>
            <person name="Cladiere L."/>
            <person name="Cock J.M."/>
            <person name="Coelho S.M."/>
            <person name="Colleoni C."/>
            <person name="Czjzek M."/>
            <person name="Da Silva C."/>
            <person name="Delage L."/>
            <person name="Denoeud F."/>
            <person name="Deschamps P."/>
            <person name="Dittami S.M."/>
            <person name="Gabaldon T."/>
            <person name="Gachon C.M."/>
            <person name="Groisillier A."/>
            <person name="Herve C."/>
            <person name="Jabbari K."/>
            <person name="Katinka M."/>
            <person name="Kloareg B."/>
            <person name="Kowalczyk N."/>
            <person name="Labadie K."/>
            <person name="Leblanc C."/>
            <person name="Lopez P.J."/>
            <person name="McLachlan D.H."/>
            <person name="Meslet-Cladiere L."/>
            <person name="Moustafa A."/>
            <person name="Nehr Z."/>
            <person name="Nyvall Collen P."/>
            <person name="Panaud O."/>
            <person name="Partensky F."/>
            <person name="Poulain J."/>
            <person name="Rensing S.A."/>
            <person name="Rousvoal S."/>
            <person name="Samson G."/>
            <person name="Symeonidi A."/>
            <person name="Weissenbach J."/>
            <person name="Zambounis A."/>
            <person name="Wincker P."/>
            <person name="Boyen C."/>
        </authorList>
    </citation>
    <scope>NUCLEOTIDE SEQUENCE [LARGE SCALE GENOMIC DNA]</scope>
    <source>
        <strain evidence="14">cv. Stackhouse</strain>
    </source>
</reference>
<gene>
    <name evidence="13" type="ORF">CHC_T00004081001</name>
</gene>
<feature type="compositionally biased region" description="Low complexity" evidence="11">
    <location>
        <begin position="12"/>
        <end position="26"/>
    </location>
</feature>
<dbReference type="KEGG" id="ccp:CHC_T00004081001"/>
<dbReference type="AlphaFoldDB" id="R7QDN6"/>
<proteinExistence type="predicted"/>
<evidence type="ECO:0000256" key="11">
    <source>
        <dbReference type="SAM" id="MobiDB-lite"/>
    </source>
</evidence>
<protein>
    <recommendedName>
        <fullName evidence="12">Mis18 domain-containing protein</fullName>
    </recommendedName>
</protein>